<proteinExistence type="predicted"/>
<evidence type="ECO:0000313" key="2">
    <source>
        <dbReference type="Proteomes" id="UP000193920"/>
    </source>
</evidence>
<protein>
    <recommendedName>
        <fullName evidence="3">Clathrin/coatomer adaptor adaptin-like N-terminal domain-containing protein</fullName>
    </recommendedName>
</protein>
<dbReference type="STRING" id="1754190.A0A1Y2CJG7"/>
<reference evidence="1 2" key="1">
    <citation type="submission" date="2016-08" db="EMBL/GenBank/DDBJ databases">
        <title>A Parts List for Fungal Cellulosomes Revealed by Comparative Genomics.</title>
        <authorList>
            <consortium name="DOE Joint Genome Institute"/>
            <person name="Haitjema C.H."/>
            <person name="Gilmore S.P."/>
            <person name="Henske J.K."/>
            <person name="Solomon K.V."/>
            <person name="De Groot R."/>
            <person name="Kuo A."/>
            <person name="Mondo S.J."/>
            <person name="Salamov A.A."/>
            <person name="Labutti K."/>
            <person name="Zhao Z."/>
            <person name="Chiniquy J."/>
            <person name="Barry K."/>
            <person name="Brewer H.M."/>
            <person name="Purvine S.O."/>
            <person name="Wright A.T."/>
            <person name="Boxma B."/>
            <person name="Van Alen T."/>
            <person name="Hackstein J.H."/>
            <person name="Baker S.E."/>
            <person name="Grigoriev I.V."/>
            <person name="O'Malley M.A."/>
        </authorList>
    </citation>
    <scope>NUCLEOTIDE SEQUENCE [LARGE SCALE GENOMIC DNA]</scope>
    <source>
        <strain evidence="1 2">G1</strain>
    </source>
</reference>
<name>A0A1Y2CJG7_9FUNG</name>
<accession>A0A1Y2CJG7</accession>
<keyword evidence="2" id="KW-1185">Reference proteome</keyword>
<sequence length="65" mass="7336">MVYNIFNLCSNTEQIKINSKALIYAFIAESDPIHLMKEVVSSEINNCEDINKLFATETIASNLLI</sequence>
<gene>
    <name evidence="1" type="ORF">LY90DRAFT_703319</name>
</gene>
<evidence type="ECO:0008006" key="3">
    <source>
        <dbReference type="Google" id="ProtNLM"/>
    </source>
</evidence>
<evidence type="ECO:0000313" key="1">
    <source>
        <dbReference type="EMBL" id="ORY47169.1"/>
    </source>
</evidence>
<feature type="non-terminal residue" evidence="1">
    <location>
        <position position="65"/>
    </location>
</feature>
<dbReference type="AlphaFoldDB" id="A0A1Y2CJG7"/>
<dbReference type="EMBL" id="MCOG01000105">
    <property type="protein sequence ID" value="ORY47169.1"/>
    <property type="molecule type" value="Genomic_DNA"/>
</dbReference>
<dbReference type="Proteomes" id="UP000193920">
    <property type="component" value="Unassembled WGS sequence"/>
</dbReference>
<comment type="caution">
    <text evidence="1">The sequence shown here is derived from an EMBL/GenBank/DDBJ whole genome shotgun (WGS) entry which is preliminary data.</text>
</comment>
<organism evidence="1 2">
    <name type="scientific">Neocallimastix californiae</name>
    <dbReference type="NCBI Taxonomy" id="1754190"/>
    <lineage>
        <taxon>Eukaryota</taxon>
        <taxon>Fungi</taxon>
        <taxon>Fungi incertae sedis</taxon>
        <taxon>Chytridiomycota</taxon>
        <taxon>Chytridiomycota incertae sedis</taxon>
        <taxon>Neocallimastigomycetes</taxon>
        <taxon>Neocallimastigales</taxon>
        <taxon>Neocallimastigaceae</taxon>
        <taxon>Neocallimastix</taxon>
    </lineage>
</organism>